<organism evidence="1 2">
    <name type="scientific">Xenoophorus captivus</name>
    <dbReference type="NCBI Taxonomy" id="1517983"/>
    <lineage>
        <taxon>Eukaryota</taxon>
        <taxon>Metazoa</taxon>
        <taxon>Chordata</taxon>
        <taxon>Craniata</taxon>
        <taxon>Vertebrata</taxon>
        <taxon>Euteleostomi</taxon>
        <taxon>Actinopterygii</taxon>
        <taxon>Neopterygii</taxon>
        <taxon>Teleostei</taxon>
        <taxon>Neoteleostei</taxon>
        <taxon>Acanthomorphata</taxon>
        <taxon>Ovalentaria</taxon>
        <taxon>Atherinomorphae</taxon>
        <taxon>Cyprinodontiformes</taxon>
        <taxon>Goodeidae</taxon>
        <taxon>Xenoophorus</taxon>
    </lineage>
</organism>
<accession>A0ABV0RF55</accession>
<protein>
    <submittedName>
        <fullName evidence="1">Uncharacterized protein</fullName>
    </submittedName>
</protein>
<name>A0ABV0RF55_9TELE</name>
<sequence length="101" mass="11248">MEILPSVNAHIEQLAPARSKKRFPTWIYTSMVAGSLSPSVNETYYMGNTMCNLLNFKLVNPVYIIFPDSLGVHLRSIGHSRPITGLVSFEGANQVRGYGIY</sequence>
<gene>
    <name evidence="1" type="ORF">XENOCAPTIV_027715</name>
</gene>
<proteinExistence type="predicted"/>
<comment type="caution">
    <text evidence="1">The sequence shown here is derived from an EMBL/GenBank/DDBJ whole genome shotgun (WGS) entry which is preliminary data.</text>
</comment>
<dbReference type="EMBL" id="JAHRIN010042740">
    <property type="protein sequence ID" value="MEQ2206316.1"/>
    <property type="molecule type" value="Genomic_DNA"/>
</dbReference>
<keyword evidence="2" id="KW-1185">Reference proteome</keyword>
<evidence type="ECO:0000313" key="1">
    <source>
        <dbReference type="EMBL" id="MEQ2206316.1"/>
    </source>
</evidence>
<dbReference type="Proteomes" id="UP001434883">
    <property type="component" value="Unassembled WGS sequence"/>
</dbReference>
<reference evidence="1 2" key="1">
    <citation type="submission" date="2021-06" db="EMBL/GenBank/DDBJ databases">
        <authorList>
            <person name="Palmer J.M."/>
        </authorList>
    </citation>
    <scope>NUCLEOTIDE SEQUENCE [LARGE SCALE GENOMIC DNA]</scope>
    <source>
        <strain evidence="1 2">XC_2019</strain>
        <tissue evidence="1">Muscle</tissue>
    </source>
</reference>
<evidence type="ECO:0000313" key="2">
    <source>
        <dbReference type="Proteomes" id="UP001434883"/>
    </source>
</evidence>